<dbReference type="Pfam" id="PF00375">
    <property type="entry name" value="SDF"/>
    <property type="match status" value="1"/>
</dbReference>
<dbReference type="InterPro" id="IPR036458">
    <property type="entry name" value="Na:dicarbo_symporter_sf"/>
</dbReference>
<protein>
    <submittedName>
        <fullName evidence="8">Putative proton/sodium-glutamate symport protein</fullName>
    </submittedName>
</protein>
<feature type="transmembrane region" description="Helical" evidence="6">
    <location>
        <begin position="366"/>
        <end position="388"/>
    </location>
</feature>
<proteinExistence type="predicted"/>
<dbReference type="PRINTS" id="PR00173">
    <property type="entry name" value="EDTRNSPORT"/>
</dbReference>
<feature type="chain" id="PRO_5003379369" evidence="7">
    <location>
        <begin position="24"/>
        <end position="414"/>
    </location>
</feature>
<reference evidence="8" key="1">
    <citation type="submission" date="2011-05" db="EMBL/GenBank/DDBJ databases">
        <title>Unity in variety -- the pan-genome of the Chlamydiae.</title>
        <authorList>
            <person name="Collingro A."/>
            <person name="Tischler P."/>
            <person name="Weinmaier T."/>
            <person name="Penz T."/>
            <person name="Heinz E."/>
            <person name="Brunham R.C."/>
            <person name="Read T.D."/>
            <person name="Bavoil P.M."/>
            <person name="Sachse K."/>
            <person name="Kahane S."/>
            <person name="Friedman M.G."/>
            <person name="Rattei T."/>
            <person name="Myers G.S.A."/>
            <person name="Horn M."/>
        </authorList>
    </citation>
    <scope>NUCLEOTIDE SEQUENCE</scope>
    <source>
        <strain evidence="8">2032/99</strain>
    </source>
</reference>
<feature type="transmembrane region" description="Helical" evidence="6">
    <location>
        <begin position="151"/>
        <end position="174"/>
    </location>
</feature>
<keyword evidence="3 6" id="KW-0812">Transmembrane</keyword>
<feature type="transmembrane region" description="Helical" evidence="6">
    <location>
        <begin position="265"/>
        <end position="285"/>
    </location>
</feature>
<dbReference type="PANTHER" id="PTHR11958">
    <property type="entry name" value="SODIUM/DICARBOXYLATE SYMPORTER-RELATED"/>
    <property type="match status" value="1"/>
</dbReference>
<dbReference type="EMBL" id="FR872660">
    <property type="protein sequence ID" value="CCB91965.1"/>
    <property type="molecule type" value="Genomic_DNA"/>
</dbReference>
<dbReference type="PANTHER" id="PTHR11958:SF63">
    <property type="entry name" value="AMINO ACID TRANSPORTER"/>
    <property type="match status" value="1"/>
</dbReference>
<feature type="transmembrane region" description="Helical" evidence="6">
    <location>
        <begin position="232"/>
        <end position="253"/>
    </location>
</feature>
<feature type="transmembrane region" description="Helical" evidence="6">
    <location>
        <begin position="305"/>
        <end position="329"/>
    </location>
</feature>
<evidence type="ECO:0000256" key="2">
    <source>
        <dbReference type="ARBA" id="ARBA00022448"/>
    </source>
</evidence>
<feature type="transmembrane region" description="Helical" evidence="6">
    <location>
        <begin position="49"/>
        <end position="71"/>
    </location>
</feature>
<dbReference type="InterPro" id="IPR001991">
    <property type="entry name" value="Na-dicarboxylate_symporter"/>
</dbReference>
<feature type="transmembrane region" description="Helical" evidence="6">
    <location>
        <begin position="195"/>
        <end position="220"/>
    </location>
</feature>
<feature type="transmembrane region" description="Helical" evidence="6">
    <location>
        <begin position="83"/>
        <end position="105"/>
    </location>
</feature>
<dbReference type="SUPFAM" id="SSF118215">
    <property type="entry name" value="Proton glutamate symport protein"/>
    <property type="match status" value="1"/>
</dbReference>
<evidence type="ECO:0000256" key="1">
    <source>
        <dbReference type="ARBA" id="ARBA00004141"/>
    </source>
</evidence>
<feature type="signal peptide" evidence="7">
    <location>
        <begin position="1"/>
        <end position="23"/>
    </location>
</feature>
<evidence type="ECO:0000256" key="5">
    <source>
        <dbReference type="ARBA" id="ARBA00023136"/>
    </source>
</evidence>
<evidence type="ECO:0000256" key="3">
    <source>
        <dbReference type="ARBA" id="ARBA00022692"/>
    </source>
</evidence>
<dbReference type="AlphaFoldDB" id="F8LEP7"/>
<keyword evidence="7" id="KW-0732">Signal</keyword>
<keyword evidence="2" id="KW-0813">Transport</keyword>
<comment type="subcellular location">
    <subcellularLocation>
        <location evidence="1">Membrane</location>
        <topology evidence="1">Multi-pass membrane protein</topology>
    </subcellularLocation>
</comment>
<name>F8LEP7_9BACT</name>
<evidence type="ECO:0000256" key="7">
    <source>
        <dbReference type="SAM" id="SignalP"/>
    </source>
</evidence>
<evidence type="ECO:0000256" key="6">
    <source>
        <dbReference type="SAM" id="Phobius"/>
    </source>
</evidence>
<evidence type="ECO:0000313" key="8">
    <source>
        <dbReference type="EMBL" id="CCB91965.1"/>
    </source>
</evidence>
<gene>
    <name evidence="8" type="primary">gltP1</name>
    <name evidence="8" type="ORF">WCH_BJ08500</name>
</gene>
<keyword evidence="5 6" id="KW-0472">Membrane</keyword>
<dbReference type="GO" id="GO:0016020">
    <property type="term" value="C:membrane"/>
    <property type="evidence" value="ECO:0007669"/>
    <property type="project" value="UniProtKB-SubCell"/>
</dbReference>
<accession>F8LEP7</accession>
<dbReference type="Gene3D" id="1.10.3860.10">
    <property type="entry name" value="Sodium:dicarboxylate symporter"/>
    <property type="match status" value="1"/>
</dbReference>
<keyword evidence="4 6" id="KW-1133">Transmembrane helix</keyword>
<organism evidence="8">
    <name type="scientific">Waddlia chondrophila 2032/99</name>
    <dbReference type="NCBI Taxonomy" id="765953"/>
    <lineage>
        <taxon>Bacteria</taxon>
        <taxon>Pseudomonadati</taxon>
        <taxon>Chlamydiota</taxon>
        <taxon>Chlamydiia</taxon>
        <taxon>Parachlamydiales</taxon>
        <taxon>Waddliaceae</taxon>
        <taxon>Waddlia</taxon>
    </lineage>
</organism>
<feature type="transmembrane region" description="Helical" evidence="6">
    <location>
        <begin position="341"/>
        <end position="360"/>
    </location>
</feature>
<dbReference type="InterPro" id="IPR050746">
    <property type="entry name" value="DAACS"/>
</dbReference>
<evidence type="ECO:0000256" key="4">
    <source>
        <dbReference type="ARBA" id="ARBA00022989"/>
    </source>
</evidence>
<dbReference type="GO" id="GO:0015293">
    <property type="term" value="F:symporter activity"/>
    <property type="evidence" value="ECO:0007669"/>
    <property type="project" value="InterPro"/>
</dbReference>
<sequence length="414" mass="44392">MKKKRVLVKVFLAIALGAAAGLAAGKDAGIFGIPWIRIFNLMGQLFLNALTIVVVPLVSSSIITGTARVGADKEFAKLGRRTFFYFILTSLIAVLTGLTLTLLIGPGDSVDFRLLSEISPSPETVDLQGAAAGGLFDKFENILFRLVPSNILSAAAQGQLLGLIFFSLLFGYFIPRVDKELSETMQRFWDGVFQIMMRMTHLVMEFLPIGVFGLVAKVTATTGLGTVKPVSIFFLTVMAGLGIHMFFMLSFLLKARGGINPLQHFKAVLPAIVTAYSTSSSAATLPVTIECMEERAGLPNSLCSFILPLGSTVNLAGTALYVTSAVIFISQAYHLEMNLATLLPIIVLGLFTSLGMVAGIPSGSIVSIVIILQSIGLPSDGIVLILAVERILDMFRTSVSVYNNTCCASLVHEW</sequence>